<gene>
    <name evidence="13" type="ORF">HUJ06_029337</name>
</gene>
<organism evidence="13 14">
    <name type="scientific">Nelumbo nucifera</name>
    <name type="common">Sacred lotus</name>
    <dbReference type="NCBI Taxonomy" id="4432"/>
    <lineage>
        <taxon>Eukaryota</taxon>
        <taxon>Viridiplantae</taxon>
        <taxon>Streptophyta</taxon>
        <taxon>Embryophyta</taxon>
        <taxon>Tracheophyta</taxon>
        <taxon>Spermatophyta</taxon>
        <taxon>Magnoliopsida</taxon>
        <taxon>Proteales</taxon>
        <taxon>Nelumbonaceae</taxon>
        <taxon>Nelumbo</taxon>
    </lineage>
</organism>
<feature type="domain" description="Cation/H+ exchanger transmembrane" evidence="12">
    <location>
        <begin position="2"/>
        <end position="209"/>
    </location>
</feature>
<evidence type="ECO:0000256" key="6">
    <source>
        <dbReference type="ARBA" id="ARBA00022989"/>
    </source>
</evidence>
<feature type="chain" id="PRO_5032347705" description="Cation/H+ exchanger transmembrane domain-containing protein" evidence="11">
    <location>
        <begin position="29"/>
        <end position="253"/>
    </location>
</feature>
<keyword evidence="14" id="KW-1185">Reference proteome</keyword>
<feature type="transmembrane region" description="Helical" evidence="10">
    <location>
        <begin position="35"/>
        <end position="55"/>
    </location>
</feature>
<dbReference type="AlphaFoldDB" id="A0A822Y9B6"/>
<dbReference type="InterPro" id="IPR050794">
    <property type="entry name" value="CPA2_transporter"/>
</dbReference>
<dbReference type="Gene3D" id="1.20.1530.20">
    <property type="match status" value="1"/>
</dbReference>
<evidence type="ECO:0000256" key="9">
    <source>
        <dbReference type="ARBA" id="ARBA00038341"/>
    </source>
</evidence>
<dbReference type="InterPro" id="IPR006153">
    <property type="entry name" value="Cation/H_exchanger_TM"/>
</dbReference>
<dbReference type="EMBL" id="DUZY01000002">
    <property type="protein sequence ID" value="DAD27869.1"/>
    <property type="molecule type" value="Genomic_DNA"/>
</dbReference>
<dbReference type="Proteomes" id="UP000607653">
    <property type="component" value="Unassembled WGS sequence"/>
</dbReference>
<feature type="signal peptide" evidence="11">
    <location>
        <begin position="1"/>
        <end position="28"/>
    </location>
</feature>
<evidence type="ECO:0000256" key="2">
    <source>
        <dbReference type="ARBA" id="ARBA00022448"/>
    </source>
</evidence>
<name>A0A822Y9B6_NELNU</name>
<evidence type="ECO:0000256" key="3">
    <source>
        <dbReference type="ARBA" id="ARBA00022538"/>
    </source>
</evidence>
<keyword evidence="8 10" id="KW-0472">Membrane</keyword>
<comment type="subcellular location">
    <subcellularLocation>
        <location evidence="1">Membrane</location>
        <topology evidence="1">Multi-pass membrane protein</topology>
    </subcellularLocation>
</comment>
<proteinExistence type="inferred from homology"/>
<feature type="transmembrane region" description="Helical" evidence="10">
    <location>
        <begin position="76"/>
        <end position="106"/>
    </location>
</feature>
<protein>
    <recommendedName>
        <fullName evidence="12">Cation/H+ exchanger transmembrane domain-containing protein</fullName>
    </recommendedName>
</protein>
<dbReference type="PANTHER" id="PTHR32468">
    <property type="entry name" value="CATION/H + ANTIPORTER"/>
    <property type="match status" value="1"/>
</dbReference>
<evidence type="ECO:0000256" key="1">
    <source>
        <dbReference type="ARBA" id="ARBA00004141"/>
    </source>
</evidence>
<dbReference type="InterPro" id="IPR038770">
    <property type="entry name" value="Na+/solute_symporter_sf"/>
</dbReference>
<dbReference type="PANTHER" id="PTHR32468:SF0">
    <property type="entry name" value="K(+)_H(+) ANTIPORTER 1"/>
    <property type="match status" value="1"/>
</dbReference>
<comment type="similarity">
    <text evidence="9">Belongs to the monovalent cation:proton antiporter 2 (CPA2) transporter (TC 2.A.37) family. CHX (TC 2.A.37.4) subfamily.</text>
</comment>
<keyword evidence="11" id="KW-0732">Signal</keyword>
<accession>A0A822Y9B6</accession>
<evidence type="ECO:0000256" key="11">
    <source>
        <dbReference type="SAM" id="SignalP"/>
    </source>
</evidence>
<keyword evidence="7" id="KW-0406">Ion transport</keyword>
<evidence type="ECO:0000256" key="8">
    <source>
        <dbReference type="ARBA" id="ARBA00023136"/>
    </source>
</evidence>
<evidence type="ECO:0000259" key="12">
    <source>
        <dbReference type="Pfam" id="PF00999"/>
    </source>
</evidence>
<dbReference type="GO" id="GO:0006813">
    <property type="term" value="P:potassium ion transport"/>
    <property type="evidence" value="ECO:0007669"/>
    <property type="project" value="UniProtKB-KW"/>
</dbReference>
<keyword evidence="5" id="KW-0630">Potassium</keyword>
<dbReference type="GO" id="GO:0016020">
    <property type="term" value="C:membrane"/>
    <property type="evidence" value="ECO:0007669"/>
    <property type="project" value="UniProtKB-SubCell"/>
</dbReference>
<evidence type="ECO:0000256" key="5">
    <source>
        <dbReference type="ARBA" id="ARBA00022958"/>
    </source>
</evidence>
<dbReference type="Pfam" id="PF00999">
    <property type="entry name" value="Na_H_Exchanger"/>
    <property type="match status" value="1"/>
</dbReference>
<evidence type="ECO:0000313" key="14">
    <source>
        <dbReference type="Proteomes" id="UP000607653"/>
    </source>
</evidence>
<dbReference type="GO" id="GO:0015297">
    <property type="term" value="F:antiporter activity"/>
    <property type="evidence" value="ECO:0007669"/>
    <property type="project" value="InterPro"/>
</dbReference>
<feature type="transmembrane region" description="Helical" evidence="10">
    <location>
        <begin position="154"/>
        <end position="176"/>
    </location>
</feature>
<keyword evidence="3" id="KW-0633">Potassium transport</keyword>
<sequence>MAAAAFNNIAAWVLLALAIAVAGNGTTAGENKSSLVFIWVLVSGLAFVAFMMVVVRPVMHRVARLCSPDHAAVDEAYIRLTLAGVMVSGFMTDFIGIHAIFGAFVFRLTIPKEGEFARRLIDRIEDFVSSLLLPLCFASSVLKTDVAKIRGGESWGLLALVISIACAGKIAGTFLVAMLNRIPVRESLTLGVLMSTKGLVELIVLNIGKVRKKYRKPESIKTEPKRPFQLRFHTYYLITLMGQRDRILDYLVK</sequence>
<keyword evidence="2" id="KW-0813">Transport</keyword>
<reference evidence="13 14" key="1">
    <citation type="journal article" date="2020" name="Mol. Biol. Evol.">
        <title>Distinct Expression and Methylation Patterns for Genes with Different Fates following a Single Whole-Genome Duplication in Flowering Plants.</title>
        <authorList>
            <person name="Shi T."/>
            <person name="Rahmani R.S."/>
            <person name="Gugger P.F."/>
            <person name="Wang M."/>
            <person name="Li H."/>
            <person name="Zhang Y."/>
            <person name="Li Z."/>
            <person name="Wang Q."/>
            <person name="Van de Peer Y."/>
            <person name="Marchal K."/>
            <person name="Chen J."/>
        </authorList>
    </citation>
    <scope>NUCLEOTIDE SEQUENCE [LARGE SCALE GENOMIC DNA]</scope>
    <source>
        <tissue evidence="13">Leaf</tissue>
    </source>
</reference>
<evidence type="ECO:0000313" key="13">
    <source>
        <dbReference type="EMBL" id="DAD27869.1"/>
    </source>
</evidence>
<comment type="caution">
    <text evidence="13">The sequence shown here is derived from an EMBL/GenBank/DDBJ whole genome shotgun (WGS) entry which is preliminary data.</text>
</comment>
<evidence type="ECO:0000256" key="4">
    <source>
        <dbReference type="ARBA" id="ARBA00022692"/>
    </source>
</evidence>
<keyword evidence="4 10" id="KW-0812">Transmembrane</keyword>
<dbReference type="GO" id="GO:1902600">
    <property type="term" value="P:proton transmembrane transport"/>
    <property type="evidence" value="ECO:0007669"/>
    <property type="project" value="InterPro"/>
</dbReference>
<evidence type="ECO:0000256" key="10">
    <source>
        <dbReference type="SAM" id="Phobius"/>
    </source>
</evidence>
<keyword evidence="6 10" id="KW-1133">Transmembrane helix</keyword>
<evidence type="ECO:0000256" key="7">
    <source>
        <dbReference type="ARBA" id="ARBA00023065"/>
    </source>
</evidence>